<evidence type="ECO:0000256" key="6">
    <source>
        <dbReference type="ARBA" id="ARBA00023235"/>
    </source>
</evidence>
<evidence type="ECO:0000256" key="2">
    <source>
        <dbReference type="ARBA" id="ARBA00005028"/>
    </source>
</evidence>
<dbReference type="OrthoDB" id="9779408at2"/>
<name>A0A5C6ZJ69_9FLAO</name>
<dbReference type="UniPathway" id="UPA00242"/>
<comment type="caution">
    <text evidence="12">The sequence shown here is derived from an EMBL/GenBank/DDBJ whole genome shotgun (WGS) entry which is preliminary data.</text>
</comment>
<proteinExistence type="inferred from homology"/>
<keyword evidence="7 8" id="KW-0119">Carbohydrate metabolism</keyword>
<dbReference type="GO" id="GO:0005737">
    <property type="term" value="C:cytoplasm"/>
    <property type="evidence" value="ECO:0007669"/>
    <property type="project" value="TreeGrafter"/>
</dbReference>
<evidence type="ECO:0000256" key="4">
    <source>
        <dbReference type="ARBA" id="ARBA00011245"/>
    </source>
</evidence>
<reference evidence="12 13" key="1">
    <citation type="submission" date="2019-08" db="EMBL/GenBank/DDBJ databases">
        <title>Genomes of Subsaximicrobium wynnwilliamsii strains.</title>
        <authorList>
            <person name="Bowman J.P."/>
        </authorList>
    </citation>
    <scope>NUCLEOTIDE SEQUENCE [LARGE SCALE GENOMIC DNA]</scope>
    <source>
        <strain evidence="12 13">2-80-2</strain>
    </source>
</reference>
<evidence type="ECO:0000313" key="13">
    <source>
        <dbReference type="Proteomes" id="UP000321578"/>
    </source>
</evidence>
<dbReference type="PANTHER" id="PTHR10091">
    <property type="entry name" value="ALDOSE-1-EPIMERASE"/>
    <property type="match status" value="1"/>
</dbReference>
<dbReference type="Proteomes" id="UP000321578">
    <property type="component" value="Unassembled WGS sequence"/>
</dbReference>
<dbReference type="Pfam" id="PF01263">
    <property type="entry name" value="Aldose_epim"/>
    <property type="match status" value="1"/>
</dbReference>
<feature type="binding site" evidence="11">
    <location>
        <begin position="171"/>
        <end position="173"/>
    </location>
    <ligand>
        <name>beta-D-galactose</name>
        <dbReference type="ChEBI" id="CHEBI:27667"/>
    </ligand>
</feature>
<keyword evidence="5" id="KW-0106">Calcium</keyword>
<evidence type="ECO:0000256" key="5">
    <source>
        <dbReference type="ARBA" id="ARBA00022837"/>
    </source>
</evidence>
<accession>A0A5C6ZJ69</accession>
<dbReference type="CDD" id="cd09019">
    <property type="entry name" value="galactose_mutarotase_like"/>
    <property type="match status" value="1"/>
</dbReference>
<gene>
    <name evidence="12" type="ORF">ESY86_06320</name>
</gene>
<dbReference type="EC" id="5.1.3.3" evidence="8"/>
<evidence type="ECO:0000256" key="8">
    <source>
        <dbReference type="PIRNR" id="PIRNR005096"/>
    </source>
</evidence>
<dbReference type="PIRSF" id="PIRSF005096">
    <property type="entry name" value="GALM"/>
    <property type="match status" value="1"/>
</dbReference>
<evidence type="ECO:0000256" key="1">
    <source>
        <dbReference type="ARBA" id="ARBA00001913"/>
    </source>
</evidence>
<dbReference type="InterPro" id="IPR008183">
    <property type="entry name" value="Aldose_1/G6P_1-epimerase"/>
</dbReference>
<comment type="catalytic activity">
    <reaction evidence="8">
        <text>alpha-D-glucose = beta-D-glucose</text>
        <dbReference type="Rhea" id="RHEA:10264"/>
        <dbReference type="ChEBI" id="CHEBI:15903"/>
        <dbReference type="ChEBI" id="CHEBI:17925"/>
        <dbReference type="EC" id="5.1.3.3"/>
    </reaction>
</comment>
<feature type="active site" description="Proton acceptor" evidence="9">
    <location>
        <position position="292"/>
    </location>
</feature>
<feature type="binding site" evidence="10">
    <location>
        <position position="232"/>
    </location>
    <ligand>
        <name>beta-D-galactose</name>
        <dbReference type="ChEBI" id="CHEBI:27667"/>
    </ligand>
</feature>
<organism evidence="12 13">
    <name type="scientific">Subsaximicrobium wynnwilliamsii</name>
    <dbReference type="NCBI Taxonomy" id="291179"/>
    <lineage>
        <taxon>Bacteria</taxon>
        <taxon>Pseudomonadati</taxon>
        <taxon>Bacteroidota</taxon>
        <taxon>Flavobacteriia</taxon>
        <taxon>Flavobacteriales</taxon>
        <taxon>Flavobacteriaceae</taxon>
        <taxon>Subsaximicrobium</taxon>
    </lineage>
</organism>
<sequence length="331" mass="37202">MSTLKTAIITNRNGMELHVSNFGASILSLKVPNKNDGLTEVVVGLSSPLDYLKEDYLEQNRCLGSSIGRYAGRISKGGFTIDDTFYELSQRNGHHLHGGFKGFDKRYWHFEEVIRDENPMMTLTYHSEDGEEGYPGNLQVSVSYQLTETNALIITYKATTDQPTHVNLTSHAYFNLNGEGSVLEHQLQVQSDRYLEVDEHTIPTGKELYSLETNRSRMELSKLGRDDFSGYDDTFILTAEEASTTLISEETGIKMTVGTNQPVLVIFTPKAFSNLSFKEGLTYTDYPAICFEAQNYPDAPNNIHFPSSLLLPSETYENRTVFGFTLEGSEF</sequence>
<protein>
    <recommendedName>
        <fullName evidence="8">Aldose 1-epimerase</fullName>
        <ecNumber evidence="8">5.1.3.3</ecNumber>
    </recommendedName>
</protein>
<comment type="similarity">
    <text evidence="3 8">Belongs to the aldose epimerase family.</text>
</comment>
<dbReference type="GO" id="GO:0030246">
    <property type="term" value="F:carbohydrate binding"/>
    <property type="evidence" value="ECO:0007669"/>
    <property type="project" value="InterPro"/>
</dbReference>
<keyword evidence="13" id="KW-1185">Reference proteome</keyword>
<evidence type="ECO:0000256" key="10">
    <source>
        <dbReference type="PIRSR" id="PIRSR005096-2"/>
    </source>
</evidence>
<dbReference type="GO" id="GO:0033499">
    <property type="term" value="P:galactose catabolic process via UDP-galactose, Leloir pathway"/>
    <property type="evidence" value="ECO:0007669"/>
    <property type="project" value="TreeGrafter"/>
</dbReference>
<dbReference type="InterPro" id="IPR015443">
    <property type="entry name" value="Aldose_1-epimerase"/>
</dbReference>
<feature type="active site" description="Proton donor" evidence="9">
    <location>
        <position position="171"/>
    </location>
</feature>
<comment type="subunit">
    <text evidence="4">Monomer.</text>
</comment>
<evidence type="ECO:0000256" key="3">
    <source>
        <dbReference type="ARBA" id="ARBA00006206"/>
    </source>
</evidence>
<dbReference type="EMBL" id="VORO01000005">
    <property type="protein sequence ID" value="TXD89816.1"/>
    <property type="molecule type" value="Genomic_DNA"/>
</dbReference>
<dbReference type="PANTHER" id="PTHR10091:SF0">
    <property type="entry name" value="GALACTOSE MUTAROTASE"/>
    <property type="match status" value="1"/>
</dbReference>
<dbReference type="NCBIfam" id="NF008277">
    <property type="entry name" value="PRK11055.1"/>
    <property type="match status" value="1"/>
</dbReference>
<evidence type="ECO:0000256" key="9">
    <source>
        <dbReference type="PIRSR" id="PIRSR005096-1"/>
    </source>
</evidence>
<dbReference type="InterPro" id="IPR014718">
    <property type="entry name" value="GH-type_carb-bd"/>
</dbReference>
<dbReference type="RefSeq" id="WP_147085760.1">
    <property type="nucleotide sequence ID" value="NZ_VORM01000005.1"/>
</dbReference>
<dbReference type="InterPro" id="IPR047215">
    <property type="entry name" value="Galactose_mutarotase-like"/>
</dbReference>
<comment type="cofactor">
    <cofactor evidence="1">
        <name>Ca(2+)</name>
        <dbReference type="ChEBI" id="CHEBI:29108"/>
    </cofactor>
</comment>
<dbReference type="Gene3D" id="2.70.98.10">
    <property type="match status" value="1"/>
</dbReference>
<dbReference type="GO" id="GO:0006006">
    <property type="term" value="P:glucose metabolic process"/>
    <property type="evidence" value="ECO:0007669"/>
    <property type="project" value="TreeGrafter"/>
</dbReference>
<keyword evidence="6 8" id="KW-0413">Isomerase</keyword>
<dbReference type="InterPro" id="IPR011013">
    <property type="entry name" value="Gal_mutarotase_sf_dom"/>
</dbReference>
<evidence type="ECO:0000256" key="7">
    <source>
        <dbReference type="ARBA" id="ARBA00023277"/>
    </source>
</evidence>
<comment type="pathway">
    <text evidence="2 8">Carbohydrate metabolism; hexose metabolism.</text>
</comment>
<evidence type="ECO:0000313" key="12">
    <source>
        <dbReference type="EMBL" id="TXD89816.1"/>
    </source>
</evidence>
<dbReference type="AlphaFoldDB" id="A0A5C6ZJ69"/>
<dbReference type="GO" id="GO:0004034">
    <property type="term" value="F:aldose 1-epimerase activity"/>
    <property type="evidence" value="ECO:0007669"/>
    <property type="project" value="UniProtKB-EC"/>
</dbReference>
<evidence type="ECO:0000256" key="11">
    <source>
        <dbReference type="PIRSR" id="PIRSR005096-3"/>
    </source>
</evidence>
<dbReference type="SUPFAM" id="SSF74650">
    <property type="entry name" value="Galactose mutarotase-like"/>
    <property type="match status" value="1"/>
</dbReference>